<dbReference type="Proteomes" id="UP001552299">
    <property type="component" value="Unassembled WGS sequence"/>
</dbReference>
<keyword evidence="3" id="KW-1185">Reference proteome</keyword>
<evidence type="ECO:0000256" key="1">
    <source>
        <dbReference type="SAM" id="MobiDB-lite"/>
    </source>
</evidence>
<proteinExistence type="predicted"/>
<dbReference type="EMBL" id="JANQDX010000009">
    <property type="protein sequence ID" value="KAL0918614.1"/>
    <property type="molecule type" value="Genomic_DNA"/>
</dbReference>
<reference evidence="2 3" key="1">
    <citation type="journal article" date="2024" name="Plant Biotechnol. J.">
        <title>Dendrobium thyrsiflorum genome and its molecular insights into genes involved in important horticultural traits.</title>
        <authorList>
            <person name="Chen B."/>
            <person name="Wang J.Y."/>
            <person name="Zheng P.J."/>
            <person name="Li K.L."/>
            <person name="Liang Y.M."/>
            <person name="Chen X.F."/>
            <person name="Zhang C."/>
            <person name="Zhao X."/>
            <person name="He X."/>
            <person name="Zhang G.Q."/>
            <person name="Liu Z.J."/>
            <person name="Xu Q."/>
        </authorList>
    </citation>
    <scope>NUCLEOTIDE SEQUENCE [LARGE SCALE GENOMIC DNA]</scope>
    <source>
        <strain evidence="2">GZMU011</strain>
    </source>
</reference>
<evidence type="ECO:0000313" key="3">
    <source>
        <dbReference type="Proteomes" id="UP001552299"/>
    </source>
</evidence>
<dbReference type="AlphaFoldDB" id="A0ABD0V0V5"/>
<protein>
    <submittedName>
        <fullName evidence="2">Uncharacterized protein</fullName>
    </submittedName>
</protein>
<comment type="caution">
    <text evidence="2">The sequence shown here is derived from an EMBL/GenBank/DDBJ whole genome shotgun (WGS) entry which is preliminary data.</text>
</comment>
<accession>A0ABD0V0V5</accession>
<sequence length="418" mass="48221">MSIQCHCYQKSEDKQNPATSEAKETTGGHRRGGNPSPFRGRENSEVEIIEGDDGMPPLEPLSREEISMGYERRGVDFEEVRRGACNETGNQKSLFRRSQRTGKPPIRALLQRIGMGNRCGAYDEKGIFISIRLRGNDCASFRQAFEAINKENSSIKMQSLRQARSSWFTRPSRLSAKKIHQSKLKAYDETRSSVGKVFSLNFPTVLWKKLQFTADFCSVFHYFGNGVIKEKQTRPKLREAESVQMQSSFSSFVTGIERETEKFCSSEISGHSEEREKEGEVWKKNELREIWEKEEEVTMDREEQRRKLEQGFGLLWGVRMREGREGELVRTGEGLPLLAACEPKETERRREGCRALRKPESQRENRLLSGFDEQRRAKGRGRWALGVGCLANREERRRRGGLRPLLVKGGRWRRARFT</sequence>
<name>A0ABD0V0V5_DENTH</name>
<feature type="compositionally biased region" description="Basic and acidic residues" evidence="1">
    <location>
        <begin position="9"/>
        <end position="27"/>
    </location>
</feature>
<evidence type="ECO:0000313" key="2">
    <source>
        <dbReference type="EMBL" id="KAL0918614.1"/>
    </source>
</evidence>
<organism evidence="2 3">
    <name type="scientific">Dendrobium thyrsiflorum</name>
    <name type="common">Pinecone-like raceme dendrobium</name>
    <name type="synonym">Orchid</name>
    <dbReference type="NCBI Taxonomy" id="117978"/>
    <lineage>
        <taxon>Eukaryota</taxon>
        <taxon>Viridiplantae</taxon>
        <taxon>Streptophyta</taxon>
        <taxon>Embryophyta</taxon>
        <taxon>Tracheophyta</taxon>
        <taxon>Spermatophyta</taxon>
        <taxon>Magnoliopsida</taxon>
        <taxon>Liliopsida</taxon>
        <taxon>Asparagales</taxon>
        <taxon>Orchidaceae</taxon>
        <taxon>Epidendroideae</taxon>
        <taxon>Malaxideae</taxon>
        <taxon>Dendrobiinae</taxon>
        <taxon>Dendrobium</taxon>
    </lineage>
</organism>
<gene>
    <name evidence="2" type="ORF">M5K25_010632</name>
</gene>
<feature type="region of interest" description="Disordered" evidence="1">
    <location>
        <begin position="1"/>
        <end position="61"/>
    </location>
</feature>